<dbReference type="AlphaFoldDB" id="H2YZY3"/>
<sequence length="198" mass="22467">METCRMVMDNLHSSKSQTTSETETGDNLLVVGRLVHLTKVSSNQSEVEVPTNTMKEIHESLSQMDKPLNSDQVEEESCVSTKFDDSEQRSLTYACISNPATDSSIDIIQNSEVNTDQPKEVQVPEKKVPVHKRKRVKVKRTPKKPKVRILPTPRRHKKKSKSINTNPTDSKLVKAESRNITPKKRTRSIEEISDKLMT</sequence>
<proteinExistence type="predicted"/>
<feature type="compositionally biased region" description="Basic residues" evidence="1">
    <location>
        <begin position="138"/>
        <end position="161"/>
    </location>
</feature>
<name>H2YZY3_CIOSA</name>
<evidence type="ECO:0000256" key="1">
    <source>
        <dbReference type="SAM" id="MobiDB-lite"/>
    </source>
</evidence>
<reference evidence="2" key="3">
    <citation type="submission" date="2025-09" db="UniProtKB">
        <authorList>
            <consortium name="Ensembl"/>
        </authorList>
    </citation>
    <scope>IDENTIFICATION</scope>
</reference>
<reference evidence="2" key="2">
    <citation type="submission" date="2025-08" db="UniProtKB">
        <authorList>
            <consortium name="Ensembl"/>
        </authorList>
    </citation>
    <scope>IDENTIFICATION</scope>
</reference>
<evidence type="ECO:0000313" key="2">
    <source>
        <dbReference type="Ensembl" id="ENSCSAVP00000010895.1"/>
    </source>
</evidence>
<reference evidence="3" key="1">
    <citation type="submission" date="2003-08" db="EMBL/GenBank/DDBJ databases">
        <authorList>
            <person name="Birren B."/>
            <person name="Nusbaum C."/>
            <person name="Abebe A."/>
            <person name="Abouelleil A."/>
            <person name="Adekoya E."/>
            <person name="Ait-zahra M."/>
            <person name="Allen N."/>
            <person name="Allen T."/>
            <person name="An P."/>
            <person name="Anderson M."/>
            <person name="Anderson S."/>
            <person name="Arachchi H."/>
            <person name="Armbruster J."/>
            <person name="Bachantsang P."/>
            <person name="Baldwin J."/>
            <person name="Barry A."/>
            <person name="Bayul T."/>
            <person name="Blitshsteyn B."/>
            <person name="Bloom T."/>
            <person name="Blye J."/>
            <person name="Boguslavskiy L."/>
            <person name="Borowsky M."/>
            <person name="Boukhgalter B."/>
            <person name="Brunache A."/>
            <person name="Butler J."/>
            <person name="Calixte N."/>
            <person name="Calvo S."/>
            <person name="Camarata J."/>
            <person name="Campo K."/>
            <person name="Chang J."/>
            <person name="Cheshatsang Y."/>
            <person name="Citroen M."/>
            <person name="Collymore A."/>
            <person name="Considine T."/>
            <person name="Cook A."/>
            <person name="Cooke P."/>
            <person name="Corum B."/>
            <person name="Cuomo C."/>
            <person name="David R."/>
            <person name="Dawoe T."/>
            <person name="Degray S."/>
            <person name="Dodge S."/>
            <person name="Dooley K."/>
            <person name="Dorje P."/>
            <person name="Dorjee K."/>
            <person name="Dorris L."/>
            <person name="Duffey N."/>
            <person name="Dupes A."/>
            <person name="Elkins T."/>
            <person name="Engels R."/>
            <person name="Erickson J."/>
            <person name="Farina A."/>
            <person name="Faro S."/>
            <person name="Ferreira P."/>
            <person name="Fischer H."/>
            <person name="Fitzgerald M."/>
            <person name="Foley K."/>
            <person name="Gage D."/>
            <person name="Galagan J."/>
            <person name="Gearin G."/>
            <person name="Gnerre S."/>
            <person name="Gnirke A."/>
            <person name="Goyette A."/>
            <person name="Graham J."/>
            <person name="Grandbois E."/>
            <person name="Gyaltsen K."/>
            <person name="Hafez N."/>
            <person name="Hagopian D."/>
            <person name="Hagos B."/>
            <person name="Hall J."/>
            <person name="Hatcher B."/>
            <person name="Heller A."/>
            <person name="Higgins H."/>
            <person name="Honan T."/>
            <person name="Horn A."/>
            <person name="Houde N."/>
            <person name="Hughes L."/>
            <person name="Hulme W."/>
            <person name="Husby E."/>
            <person name="Iliev I."/>
            <person name="Jaffe D."/>
            <person name="Jones C."/>
            <person name="Kamal M."/>
            <person name="Kamat A."/>
            <person name="Kamvysselis M."/>
            <person name="Karlsson E."/>
            <person name="Kells C."/>
            <person name="Kieu A."/>
            <person name="Kisner P."/>
            <person name="Kodira C."/>
            <person name="Kulbokas E."/>
            <person name="Labutti K."/>
            <person name="Lama D."/>
            <person name="Landers T."/>
            <person name="Leger J."/>
            <person name="Levine S."/>
            <person name="Lewis D."/>
            <person name="Lewis T."/>
            <person name="Lindblad-toh K."/>
            <person name="Liu X."/>
            <person name="Lokyitsang T."/>
            <person name="Lokyitsang Y."/>
            <person name="Lucien O."/>
            <person name="Lui A."/>
            <person name="Ma L.J."/>
            <person name="Mabbitt R."/>
            <person name="Macdonald J."/>
            <person name="Maclean C."/>
            <person name="Major J."/>
            <person name="Manning J."/>
            <person name="Marabella R."/>
            <person name="Maru K."/>
            <person name="Matthews C."/>
            <person name="Mauceli E."/>
            <person name="Mccarthy M."/>
            <person name="Mcdonough S."/>
            <person name="Mcghee T."/>
            <person name="Meldrim J."/>
            <person name="Meneus L."/>
            <person name="Mesirov J."/>
            <person name="Mihalev A."/>
            <person name="Mihova T."/>
            <person name="Mikkelsen T."/>
            <person name="Mlenga V."/>
            <person name="Moru K."/>
            <person name="Mozes J."/>
            <person name="Mulrain L."/>
            <person name="Munson G."/>
            <person name="Naylor J."/>
            <person name="Newes C."/>
            <person name="Nguyen C."/>
            <person name="Nguyen N."/>
            <person name="Nguyen T."/>
            <person name="Nicol R."/>
            <person name="Nielsen C."/>
            <person name="Nizzari M."/>
            <person name="Norbu C."/>
            <person name="Norbu N."/>
            <person name="O'donnell P."/>
            <person name="Okoawo O."/>
            <person name="O'leary S."/>
            <person name="Omotosho B."/>
            <person name="O'neill K."/>
            <person name="Osman S."/>
            <person name="Parker S."/>
            <person name="Perrin D."/>
            <person name="Phunkhang P."/>
            <person name="Piqani B."/>
            <person name="Purcell S."/>
            <person name="Rachupka T."/>
            <person name="Ramasamy U."/>
            <person name="Rameau R."/>
            <person name="Ray V."/>
            <person name="Raymond C."/>
            <person name="Retta R."/>
            <person name="Richardson S."/>
            <person name="Rise C."/>
            <person name="Rodriguez J."/>
            <person name="Rogers J."/>
            <person name="Rogov P."/>
            <person name="Rutman M."/>
            <person name="Schupbach R."/>
            <person name="Seaman C."/>
            <person name="Settipalli S."/>
            <person name="Sharpe T."/>
            <person name="Sheridan J."/>
            <person name="Sherpa N."/>
            <person name="Shi J."/>
            <person name="Smirnov S."/>
            <person name="Smith C."/>
            <person name="Sougnez C."/>
            <person name="Spencer B."/>
            <person name="Stalker J."/>
            <person name="Stange-thomann N."/>
            <person name="Stavropoulos S."/>
            <person name="Stetson K."/>
            <person name="Stone C."/>
            <person name="Stone S."/>
            <person name="Stubbs M."/>
            <person name="Talamas J."/>
            <person name="Tchuinga P."/>
            <person name="Tenzing P."/>
            <person name="Tesfaye S."/>
            <person name="Theodore J."/>
            <person name="Thoulutsang Y."/>
            <person name="Topham K."/>
            <person name="Towey S."/>
            <person name="Tsamla T."/>
            <person name="Tsomo N."/>
            <person name="Vallee D."/>
            <person name="Vassiliev H."/>
            <person name="Venkataraman V."/>
            <person name="Vinson J."/>
            <person name="Vo A."/>
            <person name="Wade C."/>
            <person name="Wang S."/>
            <person name="Wangchuk T."/>
            <person name="Wangdi T."/>
            <person name="Whittaker C."/>
            <person name="Wilkinson J."/>
            <person name="Wu Y."/>
            <person name="Wyman D."/>
            <person name="Yadav S."/>
            <person name="Yang S."/>
            <person name="Yang X."/>
            <person name="Yeager S."/>
            <person name="Yee E."/>
            <person name="Young G."/>
            <person name="Zainoun J."/>
            <person name="Zembeck L."/>
            <person name="Zimmer A."/>
            <person name="Zody M."/>
            <person name="Lander E."/>
        </authorList>
    </citation>
    <scope>NUCLEOTIDE SEQUENCE [LARGE SCALE GENOMIC DNA]</scope>
</reference>
<feature type="compositionally biased region" description="Low complexity" evidence="1">
    <location>
        <begin position="13"/>
        <end position="22"/>
    </location>
</feature>
<keyword evidence="3" id="KW-1185">Reference proteome</keyword>
<dbReference type="Proteomes" id="UP000007875">
    <property type="component" value="Unassembled WGS sequence"/>
</dbReference>
<dbReference type="InParanoid" id="H2YZY3"/>
<feature type="compositionally biased region" description="Basic and acidic residues" evidence="1">
    <location>
        <begin position="187"/>
        <end position="198"/>
    </location>
</feature>
<organism evidence="2 3">
    <name type="scientific">Ciona savignyi</name>
    <name type="common">Pacific transparent sea squirt</name>
    <dbReference type="NCBI Taxonomy" id="51511"/>
    <lineage>
        <taxon>Eukaryota</taxon>
        <taxon>Metazoa</taxon>
        <taxon>Chordata</taxon>
        <taxon>Tunicata</taxon>
        <taxon>Ascidiacea</taxon>
        <taxon>Phlebobranchia</taxon>
        <taxon>Cionidae</taxon>
        <taxon>Ciona</taxon>
    </lineage>
</organism>
<accession>H2YZY3</accession>
<dbReference type="HOGENOM" id="CLU_1380866_0_0_1"/>
<feature type="region of interest" description="Disordered" evidence="1">
    <location>
        <begin position="138"/>
        <end position="198"/>
    </location>
</feature>
<feature type="region of interest" description="Disordered" evidence="1">
    <location>
        <begin position="1"/>
        <end position="23"/>
    </location>
</feature>
<protein>
    <submittedName>
        <fullName evidence="2">Uncharacterized protein</fullName>
    </submittedName>
</protein>
<dbReference type="Ensembl" id="ENSCSAVT00000011026.1">
    <property type="protein sequence ID" value="ENSCSAVP00000010895.1"/>
    <property type="gene ID" value="ENSCSAVG00000006380.1"/>
</dbReference>
<evidence type="ECO:0000313" key="3">
    <source>
        <dbReference type="Proteomes" id="UP000007875"/>
    </source>
</evidence>